<dbReference type="InterPro" id="IPR038765">
    <property type="entry name" value="Papain-like_cys_pep_sf"/>
</dbReference>
<feature type="transmembrane region" description="Helical" evidence="1">
    <location>
        <begin position="106"/>
        <end position="123"/>
    </location>
</feature>
<dbReference type="Pfam" id="PF01841">
    <property type="entry name" value="Transglut_core"/>
    <property type="match status" value="1"/>
</dbReference>
<feature type="domain" description="Transglutaminase-like" evidence="2">
    <location>
        <begin position="400"/>
        <end position="471"/>
    </location>
</feature>
<dbReference type="InterPro" id="IPR021878">
    <property type="entry name" value="TgpA_N"/>
</dbReference>
<dbReference type="GO" id="GO:0008233">
    <property type="term" value="F:peptidase activity"/>
    <property type="evidence" value="ECO:0007669"/>
    <property type="project" value="UniProtKB-KW"/>
</dbReference>
<feature type="transmembrane region" description="Helical" evidence="1">
    <location>
        <begin position="166"/>
        <end position="184"/>
    </location>
</feature>
<accession>A0A3B0XF95</accession>
<reference evidence="3" key="1">
    <citation type="submission" date="2018-06" db="EMBL/GenBank/DDBJ databases">
        <authorList>
            <person name="Zhirakovskaya E."/>
        </authorList>
    </citation>
    <scope>NUCLEOTIDE SEQUENCE</scope>
</reference>
<keyword evidence="1" id="KW-1133">Transmembrane helix</keyword>
<evidence type="ECO:0000313" key="3">
    <source>
        <dbReference type="EMBL" id="VAW66958.1"/>
    </source>
</evidence>
<dbReference type="InterPro" id="IPR002931">
    <property type="entry name" value="Transglutaminase-like"/>
</dbReference>
<dbReference type="SUPFAM" id="SSF54001">
    <property type="entry name" value="Cysteine proteinases"/>
    <property type="match status" value="1"/>
</dbReference>
<gene>
    <name evidence="3" type="ORF">MNBD_GAMMA09-1436</name>
</gene>
<feature type="transmembrane region" description="Helical" evidence="1">
    <location>
        <begin position="59"/>
        <end position="76"/>
    </location>
</feature>
<organism evidence="3">
    <name type="scientific">hydrothermal vent metagenome</name>
    <dbReference type="NCBI Taxonomy" id="652676"/>
    <lineage>
        <taxon>unclassified sequences</taxon>
        <taxon>metagenomes</taxon>
        <taxon>ecological metagenomes</taxon>
    </lineage>
</organism>
<keyword evidence="1" id="KW-0812">Transmembrane</keyword>
<feature type="transmembrane region" description="Helical" evidence="1">
    <location>
        <begin position="546"/>
        <end position="566"/>
    </location>
</feature>
<dbReference type="AlphaFoldDB" id="A0A3B0XF95"/>
<proteinExistence type="predicted"/>
<dbReference type="Gene3D" id="3.10.620.30">
    <property type="match status" value="1"/>
</dbReference>
<protein>
    <submittedName>
        <fullName evidence="3">FIG001454: Transglutaminase-like enzymes, putative cysteine proteases</fullName>
    </submittedName>
</protein>
<dbReference type="PANTHER" id="PTHR42736">
    <property type="entry name" value="PROTEIN-GLUTAMINE GAMMA-GLUTAMYLTRANSFERASE"/>
    <property type="match status" value="1"/>
</dbReference>
<dbReference type="GO" id="GO:0006508">
    <property type="term" value="P:proteolysis"/>
    <property type="evidence" value="ECO:0007669"/>
    <property type="project" value="UniProtKB-KW"/>
</dbReference>
<sequence>MNTLKQLNKEPVAWVILSLILVVSPHLPRFPAWSIVLIIFLFLWRVLCIKHLNWLPAKWILLLITLFSSAGIYFHFGTLFGKTAGSVFLSILLAVKLHESQTRRDYMLLIALSFFIIATSFLFSQTILTLFFMLAIIIVLVISMISINQDDATLSINDKFKLASKLLLQSTPLMLIMFFLFPRIPGPLWQLPNEKTIATTGLSDTMSPGNISNLIQSSGIAFRAKFKGPAPLQSQLYWRAMVLWYFDGSSWEQGKQNITSSPSMQLFGKEISYTITLEPHQKKWLFALDIPTKVSDKINYTRDFVLRAQNKIIGLYQYTASSVLDYRIQMEISPWEKSAGLKIPPLSNPQTVKLGKKLAQQYKQPVNIINHVLNMFNQQDYHYTLKPPLTPGFDPVDQFLFQTQRGFCEHYSSSFTLLMRAAGIPARIVVGYQGGTINPINKVMSVRQSDAHAWSEVWLKNRGWVRVDPTAAIAPQRIERNLQAALEPGDPLPFHLQINSGTLKNLLFYWDAIDNQWNQWIVGYDSALQDEFLESVFNRHIELSEIILLMTIFFTGGLLIISIYIIRPWQRNKVDPVTQVYNKFCKKLARMGVHRNSYEGPLDFSLRATTKFPELKSSILLITRLYIKLRYEEINSKKQLEQFRQHTRQFNPGDLLSKGK</sequence>
<dbReference type="Pfam" id="PF11992">
    <property type="entry name" value="TgpA_N"/>
    <property type="match status" value="1"/>
</dbReference>
<feature type="transmembrane region" description="Helical" evidence="1">
    <location>
        <begin position="30"/>
        <end position="47"/>
    </location>
</feature>
<keyword evidence="3" id="KW-0378">Hydrolase</keyword>
<dbReference type="EMBL" id="UOFI01000089">
    <property type="protein sequence ID" value="VAW66958.1"/>
    <property type="molecule type" value="Genomic_DNA"/>
</dbReference>
<dbReference type="SMART" id="SM00460">
    <property type="entry name" value="TGc"/>
    <property type="match status" value="1"/>
</dbReference>
<feature type="transmembrane region" description="Helical" evidence="1">
    <location>
        <begin position="129"/>
        <end position="145"/>
    </location>
</feature>
<dbReference type="InterPro" id="IPR052901">
    <property type="entry name" value="Bact_TGase-like"/>
</dbReference>
<dbReference type="PANTHER" id="PTHR42736:SF1">
    <property type="entry name" value="PROTEIN-GLUTAMINE GAMMA-GLUTAMYLTRANSFERASE"/>
    <property type="match status" value="1"/>
</dbReference>
<dbReference type="InterPro" id="IPR025403">
    <property type="entry name" value="TgpA-like_C"/>
</dbReference>
<name>A0A3B0XF95_9ZZZZ</name>
<keyword evidence="1" id="KW-0472">Membrane</keyword>
<evidence type="ECO:0000259" key="2">
    <source>
        <dbReference type="SMART" id="SM00460"/>
    </source>
</evidence>
<keyword evidence="3" id="KW-0645">Protease</keyword>
<dbReference type="Pfam" id="PF13559">
    <property type="entry name" value="DUF4129"/>
    <property type="match status" value="1"/>
</dbReference>
<evidence type="ECO:0000256" key="1">
    <source>
        <dbReference type="SAM" id="Phobius"/>
    </source>
</evidence>